<evidence type="ECO:0000256" key="5">
    <source>
        <dbReference type="ARBA" id="ARBA00022530"/>
    </source>
</evidence>
<dbReference type="SMART" id="SM00097">
    <property type="entry name" value="WNT1"/>
    <property type="match status" value="1"/>
</dbReference>
<dbReference type="Proteomes" id="UP000007875">
    <property type="component" value="Unassembled WGS sequence"/>
</dbReference>
<dbReference type="GeneTree" id="ENSGT00940000171022"/>
<evidence type="ECO:0000256" key="2">
    <source>
        <dbReference type="ARBA" id="ARBA00005683"/>
    </source>
</evidence>
<keyword evidence="7" id="KW-1015">Disulfide bond</keyword>
<dbReference type="GO" id="GO:0005125">
    <property type="term" value="F:cytokine activity"/>
    <property type="evidence" value="ECO:0007669"/>
    <property type="project" value="TreeGrafter"/>
</dbReference>
<comment type="function">
    <text evidence="10">Ligand for members of the frizzled family of seven transmembrane receptors. Probable developmental protein. May be a signaling molecule which affects the development of discrete regions of tissues. Is likely to signal over only few cell diameters.</text>
</comment>
<dbReference type="eggNOG" id="KOG3913">
    <property type="taxonomic scope" value="Eukaryota"/>
</dbReference>
<dbReference type="AlphaFoldDB" id="H2ZHF5"/>
<evidence type="ECO:0000313" key="13">
    <source>
        <dbReference type="Proteomes" id="UP000007875"/>
    </source>
</evidence>
<evidence type="ECO:0000256" key="9">
    <source>
        <dbReference type="ARBA" id="ARBA00023288"/>
    </source>
</evidence>
<keyword evidence="13" id="KW-1185">Reference proteome</keyword>
<dbReference type="Ensembl" id="ENSCSAVT00000017204.1">
    <property type="protein sequence ID" value="ENSCSAVP00000017021.1"/>
    <property type="gene ID" value="ENSCSAVG00000010016.1"/>
</dbReference>
<comment type="subcellular location">
    <subcellularLocation>
        <location evidence="1 11">Secreted</location>
        <location evidence="1 11">Extracellular space</location>
        <location evidence="1 11">Extracellular matrix</location>
    </subcellularLocation>
</comment>
<dbReference type="PRINTS" id="PR01349">
    <property type="entry name" value="WNTPROTEIN"/>
</dbReference>
<sequence length="341" mass="38855">CDSLRYLKPHQYQRCLRQPALMAKISDGVKSGIRECQYQFRNSKWNCSIYPGPPRKHAFEPILKALDISDTTVIRRRPPAGHMQFGAVVERRGREKAFVYAILSAAVSYEITRACSNEALPTECGCAKINMHRVSGITYLMRFLWGGCSDDVKFGDEVSRSFLDGDLDSPKSMKKKLRQHNSEAGRSVVTNNMRRICKCHGITASCAQTVCWRSMPTLRYISDTIKQRYDGAVQAKRIRKGGLKAKNKRHNNPTPRDLVYAKPSQTDFCEENLKRGSFGTRGRVCNDSNIAATDHCALMCCDRGYRTETFMRPYGCNCVFKWCCQVKCEECRKRVTQSYCL</sequence>
<reference evidence="12" key="2">
    <citation type="submission" date="2025-08" db="UniProtKB">
        <authorList>
            <consortium name="Ensembl"/>
        </authorList>
    </citation>
    <scope>IDENTIFICATION</scope>
</reference>
<dbReference type="GO" id="GO:0045165">
    <property type="term" value="P:cell fate commitment"/>
    <property type="evidence" value="ECO:0007669"/>
    <property type="project" value="TreeGrafter"/>
</dbReference>
<keyword evidence="9" id="KW-0449">Lipoprotein</keyword>
<reference evidence="12" key="3">
    <citation type="submission" date="2025-09" db="UniProtKB">
        <authorList>
            <consortium name="Ensembl"/>
        </authorList>
    </citation>
    <scope>IDENTIFICATION</scope>
</reference>
<evidence type="ECO:0000256" key="3">
    <source>
        <dbReference type="ARBA" id="ARBA00022473"/>
    </source>
</evidence>
<dbReference type="GO" id="GO:0030182">
    <property type="term" value="P:neuron differentiation"/>
    <property type="evidence" value="ECO:0007669"/>
    <property type="project" value="TreeGrafter"/>
</dbReference>
<keyword evidence="6 11" id="KW-0879">Wnt signaling pathway</keyword>
<dbReference type="GO" id="GO:0060070">
    <property type="term" value="P:canonical Wnt signaling pathway"/>
    <property type="evidence" value="ECO:0007669"/>
    <property type="project" value="TreeGrafter"/>
</dbReference>
<dbReference type="HOGENOM" id="CLU_033039_1_3_1"/>
<keyword evidence="3 11" id="KW-0217">Developmental protein</keyword>
<accession>H2ZHF5</accession>
<evidence type="ECO:0000256" key="4">
    <source>
        <dbReference type="ARBA" id="ARBA00022525"/>
    </source>
</evidence>
<evidence type="ECO:0000256" key="1">
    <source>
        <dbReference type="ARBA" id="ARBA00004498"/>
    </source>
</evidence>
<dbReference type="Pfam" id="PF00110">
    <property type="entry name" value="wnt"/>
    <property type="match status" value="1"/>
</dbReference>
<proteinExistence type="inferred from homology"/>
<evidence type="ECO:0000256" key="11">
    <source>
        <dbReference type="RuleBase" id="RU003500"/>
    </source>
</evidence>
<dbReference type="GO" id="GO:0005109">
    <property type="term" value="F:frizzled binding"/>
    <property type="evidence" value="ECO:0007669"/>
    <property type="project" value="TreeGrafter"/>
</dbReference>
<dbReference type="FunFam" id="3.30.2460.20:FF:000001">
    <property type="entry name" value="Wnt homolog"/>
    <property type="match status" value="1"/>
</dbReference>
<dbReference type="STRING" id="51511.ENSCSAVP00000017021"/>
<evidence type="ECO:0000256" key="6">
    <source>
        <dbReference type="ARBA" id="ARBA00022687"/>
    </source>
</evidence>
<dbReference type="Gene3D" id="3.30.2460.20">
    <property type="match status" value="1"/>
</dbReference>
<evidence type="ECO:0000313" key="12">
    <source>
        <dbReference type="Ensembl" id="ENSCSAVP00000017021.1"/>
    </source>
</evidence>
<dbReference type="PANTHER" id="PTHR12027">
    <property type="entry name" value="WNT RELATED"/>
    <property type="match status" value="1"/>
</dbReference>
<keyword evidence="5" id="KW-0272">Extracellular matrix</keyword>
<comment type="similarity">
    <text evidence="2 11">Belongs to the Wnt family.</text>
</comment>
<dbReference type="PANTHER" id="PTHR12027:SF77">
    <property type="entry name" value="PROTEIN WNT-5"/>
    <property type="match status" value="1"/>
</dbReference>
<dbReference type="GO" id="GO:0005615">
    <property type="term" value="C:extracellular space"/>
    <property type="evidence" value="ECO:0007669"/>
    <property type="project" value="TreeGrafter"/>
</dbReference>
<organism evidence="12 13">
    <name type="scientific">Ciona savignyi</name>
    <name type="common">Pacific transparent sea squirt</name>
    <dbReference type="NCBI Taxonomy" id="51511"/>
    <lineage>
        <taxon>Eukaryota</taxon>
        <taxon>Metazoa</taxon>
        <taxon>Chordata</taxon>
        <taxon>Tunicata</taxon>
        <taxon>Ascidiacea</taxon>
        <taxon>Phlebobranchia</taxon>
        <taxon>Cionidae</taxon>
        <taxon>Ciona</taxon>
    </lineage>
</organism>
<evidence type="ECO:0000256" key="7">
    <source>
        <dbReference type="ARBA" id="ARBA00023157"/>
    </source>
</evidence>
<evidence type="ECO:0000256" key="8">
    <source>
        <dbReference type="ARBA" id="ARBA00023180"/>
    </source>
</evidence>
<protein>
    <recommendedName>
        <fullName evidence="11">Protein Wnt</fullName>
    </recommendedName>
</protein>
<keyword evidence="8" id="KW-0325">Glycoprotein</keyword>
<reference evidence="13" key="1">
    <citation type="submission" date="2003-08" db="EMBL/GenBank/DDBJ databases">
        <authorList>
            <person name="Birren B."/>
            <person name="Nusbaum C."/>
            <person name="Abebe A."/>
            <person name="Abouelleil A."/>
            <person name="Adekoya E."/>
            <person name="Ait-zahra M."/>
            <person name="Allen N."/>
            <person name="Allen T."/>
            <person name="An P."/>
            <person name="Anderson M."/>
            <person name="Anderson S."/>
            <person name="Arachchi H."/>
            <person name="Armbruster J."/>
            <person name="Bachantsang P."/>
            <person name="Baldwin J."/>
            <person name="Barry A."/>
            <person name="Bayul T."/>
            <person name="Blitshsteyn B."/>
            <person name="Bloom T."/>
            <person name="Blye J."/>
            <person name="Boguslavskiy L."/>
            <person name="Borowsky M."/>
            <person name="Boukhgalter B."/>
            <person name="Brunache A."/>
            <person name="Butler J."/>
            <person name="Calixte N."/>
            <person name="Calvo S."/>
            <person name="Camarata J."/>
            <person name="Campo K."/>
            <person name="Chang J."/>
            <person name="Cheshatsang Y."/>
            <person name="Citroen M."/>
            <person name="Collymore A."/>
            <person name="Considine T."/>
            <person name="Cook A."/>
            <person name="Cooke P."/>
            <person name="Corum B."/>
            <person name="Cuomo C."/>
            <person name="David R."/>
            <person name="Dawoe T."/>
            <person name="Degray S."/>
            <person name="Dodge S."/>
            <person name="Dooley K."/>
            <person name="Dorje P."/>
            <person name="Dorjee K."/>
            <person name="Dorris L."/>
            <person name="Duffey N."/>
            <person name="Dupes A."/>
            <person name="Elkins T."/>
            <person name="Engels R."/>
            <person name="Erickson J."/>
            <person name="Farina A."/>
            <person name="Faro S."/>
            <person name="Ferreira P."/>
            <person name="Fischer H."/>
            <person name="Fitzgerald M."/>
            <person name="Foley K."/>
            <person name="Gage D."/>
            <person name="Galagan J."/>
            <person name="Gearin G."/>
            <person name="Gnerre S."/>
            <person name="Gnirke A."/>
            <person name="Goyette A."/>
            <person name="Graham J."/>
            <person name="Grandbois E."/>
            <person name="Gyaltsen K."/>
            <person name="Hafez N."/>
            <person name="Hagopian D."/>
            <person name="Hagos B."/>
            <person name="Hall J."/>
            <person name="Hatcher B."/>
            <person name="Heller A."/>
            <person name="Higgins H."/>
            <person name="Honan T."/>
            <person name="Horn A."/>
            <person name="Houde N."/>
            <person name="Hughes L."/>
            <person name="Hulme W."/>
            <person name="Husby E."/>
            <person name="Iliev I."/>
            <person name="Jaffe D."/>
            <person name="Jones C."/>
            <person name="Kamal M."/>
            <person name="Kamat A."/>
            <person name="Kamvysselis M."/>
            <person name="Karlsson E."/>
            <person name="Kells C."/>
            <person name="Kieu A."/>
            <person name="Kisner P."/>
            <person name="Kodira C."/>
            <person name="Kulbokas E."/>
            <person name="Labutti K."/>
            <person name="Lama D."/>
            <person name="Landers T."/>
            <person name="Leger J."/>
            <person name="Levine S."/>
            <person name="Lewis D."/>
            <person name="Lewis T."/>
            <person name="Lindblad-toh K."/>
            <person name="Liu X."/>
            <person name="Lokyitsang T."/>
            <person name="Lokyitsang Y."/>
            <person name="Lucien O."/>
            <person name="Lui A."/>
            <person name="Ma L.J."/>
            <person name="Mabbitt R."/>
            <person name="Macdonald J."/>
            <person name="Maclean C."/>
            <person name="Major J."/>
            <person name="Manning J."/>
            <person name="Marabella R."/>
            <person name="Maru K."/>
            <person name="Matthews C."/>
            <person name="Mauceli E."/>
            <person name="Mccarthy M."/>
            <person name="Mcdonough S."/>
            <person name="Mcghee T."/>
            <person name="Meldrim J."/>
            <person name="Meneus L."/>
            <person name="Mesirov J."/>
            <person name="Mihalev A."/>
            <person name="Mihova T."/>
            <person name="Mikkelsen T."/>
            <person name="Mlenga V."/>
            <person name="Moru K."/>
            <person name="Mozes J."/>
            <person name="Mulrain L."/>
            <person name="Munson G."/>
            <person name="Naylor J."/>
            <person name="Newes C."/>
            <person name="Nguyen C."/>
            <person name="Nguyen N."/>
            <person name="Nguyen T."/>
            <person name="Nicol R."/>
            <person name="Nielsen C."/>
            <person name="Nizzari M."/>
            <person name="Norbu C."/>
            <person name="Norbu N."/>
            <person name="O'donnell P."/>
            <person name="Okoawo O."/>
            <person name="O'leary S."/>
            <person name="Omotosho B."/>
            <person name="O'neill K."/>
            <person name="Osman S."/>
            <person name="Parker S."/>
            <person name="Perrin D."/>
            <person name="Phunkhang P."/>
            <person name="Piqani B."/>
            <person name="Purcell S."/>
            <person name="Rachupka T."/>
            <person name="Ramasamy U."/>
            <person name="Rameau R."/>
            <person name="Ray V."/>
            <person name="Raymond C."/>
            <person name="Retta R."/>
            <person name="Richardson S."/>
            <person name="Rise C."/>
            <person name="Rodriguez J."/>
            <person name="Rogers J."/>
            <person name="Rogov P."/>
            <person name="Rutman M."/>
            <person name="Schupbach R."/>
            <person name="Seaman C."/>
            <person name="Settipalli S."/>
            <person name="Sharpe T."/>
            <person name="Sheridan J."/>
            <person name="Sherpa N."/>
            <person name="Shi J."/>
            <person name="Smirnov S."/>
            <person name="Smith C."/>
            <person name="Sougnez C."/>
            <person name="Spencer B."/>
            <person name="Stalker J."/>
            <person name="Stange-thomann N."/>
            <person name="Stavropoulos S."/>
            <person name="Stetson K."/>
            <person name="Stone C."/>
            <person name="Stone S."/>
            <person name="Stubbs M."/>
            <person name="Talamas J."/>
            <person name="Tchuinga P."/>
            <person name="Tenzing P."/>
            <person name="Tesfaye S."/>
            <person name="Theodore J."/>
            <person name="Thoulutsang Y."/>
            <person name="Topham K."/>
            <person name="Towey S."/>
            <person name="Tsamla T."/>
            <person name="Tsomo N."/>
            <person name="Vallee D."/>
            <person name="Vassiliev H."/>
            <person name="Venkataraman V."/>
            <person name="Vinson J."/>
            <person name="Vo A."/>
            <person name="Wade C."/>
            <person name="Wang S."/>
            <person name="Wangchuk T."/>
            <person name="Wangdi T."/>
            <person name="Whittaker C."/>
            <person name="Wilkinson J."/>
            <person name="Wu Y."/>
            <person name="Wyman D."/>
            <person name="Yadav S."/>
            <person name="Yang S."/>
            <person name="Yang X."/>
            <person name="Yeager S."/>
            <person name="Yee E."/>
            <person name="Young G."/>
            <person name="Zainoun J."/>
            <person name="Zembeck L."/>
            <person name="Zimmer A."/>
            <person name="Zody M."/>
            <person name="Lander E."/>
        </authorList>
    </citation>
    <scope>NUCLEOTIDE SEQUENCE [LARGE SCALE GENOMIC DNA]</scope>
</reference>
<dbReference type="OMA" id="MCCDIMR"/>
<dbReference type="InParanoid" id="H2ZHF5"/>
<dbReference type="InterPro" id="IPR043158">
    <property type="entry name" value="Wnt_C"/>
</dbReference>
<evidence type="ECO:0000256" key="10">
    <source>
        <dbReference type="ARBA" id="ARBA00037729"/>
    </source>
</evidence>
<dbReference type="InterPro" id="IPR005817">
    <property type="entry name" value="Wnt"/>
</dbReference>
<keyword evidence="4" id="KW-0964">Secreted</keyword>
<name>H2ZHF5_CIOSA</name>